<protein>
    <submittedName>
        <fullName evidence="1">Uncharacterized protein</fullName>
    </submittedName>
</protein>
<name>A0A974BP69_XENLA</name>
<dbReference type="Proteomes" id="UP000694892">
    <property type="component" value="Unassembled WGS sequence"/>
</dbReference>
<sequence>MSLCDLIVIAFSSFIAINAKGKPHLYLIPRSISRSRTGLRDRRRRNVCLDRSWYNRNFPFANSMYPLSLALSIIISFTL</sequence>
<gene>
    <name evidence="1" type="ORF">XELAEV_18000356mg</name>
</gene>
<dbReference type="AlphaFoldDB" id="A0A974BP69"/>
<proteinExistence type="predicted"/>
<evidence type="ECO:0000313" key="1">
    <source>
        <dbReference type="EMBL" id="OCT55628.1"/>
    </source>
</evidence>
<organism evidence="1">
    <name type="scientific">Xenopus laevis</name>
    <name type="common">African clawed frog</name>
    <dbReference type="NCBI Taxonomy" id="8355"/>
    <lineage>
        <taxon>Eukaryota</taxon>
        <taxon>Metazoa</taxon>
        <taxon>Chordata</taxon>
        <taxon>Craniata</taxon>
        <taxon>Vertebrata</taxon>
        <taxon>Euteleostomi</taxon>
        <taxon>Amphibia</taxon>
        <taxon>Batrachia</taxon>
        <taxon>Anura</taxon>
        <taxon>Pipoidea</taxon>
        <taxon>Pipidae</taxon>
        <taxon>Xenopodinae</taxon>
        <taxon>Xenopus</taxon>
        <taxon>Xenopus</taxon>
    </lineage>
</organism>
<dbReference type="EMBL" id="KV480218">
    <property type="protein sequence ID" value="OCT55628.1"/>
    <property type="molecule type" value="Genomic_DNA"/>
</dbReference>
<accession>A0A974BP69</accession>
<reference evidence="1" key="1">
    <citation type="submission" date="2016-05" db="EMBL/GenBank/DDBJ databases">
        <title>WGS assembly of Xenopus laevis.</title>
        <authorList>
            <person name="Session A."/>
            <person name="Uno Y."/>
            <person name="Kwon T."/>
            <person name="Chapman J."/>
            <person name="Toyoda A."/>
            <person name="Takahashi S."/>
            <person name="Fukui A."/>
            <person name="Hikosaka A."/>
            <person name="Putnam N."/>
            <person name="Stites J."/>
            <person name="Van Heeringen S."/>
            <person name="Quigley I."/>
            <person name="Heinz S."/>
            <person name="Hellsten U."/>
            <person name="Lyons J."/>
            <person name="Suzuki A."/>
            <person name="Kondo M."/>
            <person name="Ogino H."/>
            <person name="Ochi H."/>
            <person name="Bogdanovic O."/>
            <person name="Lister R."/>
            <person name="Georgiou G."/>
            <person name="Paranjpe S."/>
            <person name="Van Kruijsbergen I."/>
            <person name="Mozaffari S."/>
            <person name="Shu S."/>
            <person name="Schmutz J."/>
            <person name="Jenkins J."/>
            <person name="Grimwood J."/>
            <person name="Carlson J."/>
            <person name="Mitros T."/>
            <person name="Simakov O."/>
            <person name="Heald R."/>
            <person name="Miller K."/>
            <person name="Haudenschild C."/>
            <person name="Kuroki Y."/>
            <person name="Tanaka T."/>
            <person name="Michiue T."/>
            <person name="Watanabe M."/>
            <person name="Kinoshita T."/>
            <person name="Ohta Y."/>
            <person name="Mawaribuchi S."/>
            <person name="Suzuki Y."/>
            <person name="Haramoto Y."/>
            <person name="Yamamoto T."/>
            <person name="Takagi C."/>
            <person name="Kitzman J."/>
            <person name="Shendure J."/>
            <person name="Nakayama T."/>
            <person name="Izutsu Y."/>
            <person name="Robert J."/>
            <person name="Dichmann D."/>
            <person name="Flajnik M."/>
            <person name="Houston D."/>
            <person name="Marcotte E."/>
            <person name="Wallingford J."/>
            <person name="Ito Y."/>
            <person name="Asashima M."/>
            <person name="Ueno N."/>
            <person name="Matsuda Y."/>
            <person name="Jan Veenstra G."/>
            <person name="Fujiyama A."/>
            <person name="Harland R."/>
            <person name="Taira M."/>
            <person name="Rokhsar D.S."/>
        </authorList>
    </citation>
    <scope>NUCLEOTIDE SEQUENCE</scope>
    <source>
        <strain evidence="1">J</strain>
        <tissue evidence="1">Blood</tissue>
    </source>
</reference>